<dbReference type="PANTHER" id="PTHR14969:SF13">
    <property type="entry name" value="AT30094P"/>
    <property type="match status" value="1"/>
</dbReference>
<reference evidence="4 5" key="1">
    <citation type="submission" date="2024-07" db="EMBL/GenBank/DDBJ databases">
        <authorList>
            <person name="Thanompreechachai J."/>
            <person name="Duangmal K."/>
        </authorList>
    </citation>
    <scope>NUCLEOTIDE SEQUENCE [LARGE SCALE GENOMIC DNA]</scope>
    <source>
        <strain evidence="4 5">KCTC 19886</strain>
    </source>
</reference>
<dbReference type="InterPro" id="IPR036938">
    <property type="entry name" value="PAP2/HPO_sf"/>
</dbReference>
<sequence>MIRFAALCAVAFAALAVAVTTGAVPGDASVSAAAVESAQASSVTTRVAQVVEAVTQPVWVYLAGLVGVVLAHRAGRRRQALAALVAGATASVASPVLKALLDRGRPALEAGLTTAGGGSFPSGHALASATVVLAAVLLLAPPERRGVVAVLGATVLVVVSIDRIWLGAHWPTDVLGSWLLAGALVGAAAGWARRSQQQAHGGRAPRGAGLPHGR</sequence>
<name>A0ABV3PAM6_9ACTN</name>
<feature type="transmembrane region" description="Helical" evidence="1">
    <location>
        <begin position="58"/>
        <end position="74"/>
    </location>
</feature>
<evidence type="ECO:0000313" key="5">
    <source>
        <dbReference type="Proteomes" id="UP001555826"/>
    </source>
</evidence>
<feature type="transmembrane region" description="Helical" evidence="1">
    <location>
        <begin position="81"/>
        <end position="101"/>
    </location>
</feature>
<dbReference type="SUPFAM" id="SSF48317">
    <property type="entry name" value="Acid phosphatase/Vanadium-dependent haloperoxidase"/>
    <property type="match status" value="1"/>
</dbReference>
<proteinExistence type="predicted"/>
<comment type="caution">
    <text evidence="4">The sequence shown here is derived from an EMBL/GenBank/DDBJ whole genome shotgun (WGS) entry which is preliminary data.</text>
</comment>
<dbReference type="Proteomes" id="UP001555826">
    <property type="component" value="Unassembled WGS sequence"/>
</dbReference>
<protein>
    <submittedName>
        <fullName evidence="4">Phosphatase PAP2 family protein</fullName>
    </submittedName>
</protein>
<keyword evidence="1" id="KW-0812">Transmembrane</keyword>
<organism evidence="4 5">
    <name type="scientific">Kineococcus endophyticus</name>
    <dbReference type="NCBI Taxonomy" id="1181883"/>
    <lineage>
        <taxon>Bacteria</taxon>
        <taxon>Bacillati</taxon>
        <taxon>Actinomycetota</taxon>
        <taxon>Actinomycetes</taxon>
        <taxon>Kineosporiales</taxon>
        <taxon>Kineosporiaceae</taxon>
        <taxon>Kineococcus</taxon>
    </lineage>
</organism>
<evidence type="ECO:0000259" key="3">
    <source>
        <dbReference type="SMART" id="SM00014"/>
    </source>
</evidence>
<accession>A0ABV3PAM6</accession>
<keyword evidence="1" id="KW-1133">Transmembrane helix</keyword>
<feature type="domain" description="Phosphatidic acid phosphatase type 2/haloperoxidase" evidence="3">
    <location>
        <begin position="79"/>
        <end position="189"/>
    </location>
</feature>
<feature type="signal peptide" evidence="2">
    <location>
        <begin position="1"/>
        <end position="23"/>
    </location>
</feature>
<dbReference type="Pfam" id="PF01569">
    <property type="entry name" value="PAP2"/>
    <property type="match status" value="1"/>
</dbReference>
<dbReference type="RefSeq" id="WP_367639799.1">
    <property type="nucleotide sequence ID" value="NZ_JBFNQN010000013.1"/>
</dbReference>
<feature type="transmembrane region" description="Helical" evidence="1">
    <location>
        <begin position="174"/>
        <end position="192"/>
    </location>
</feature>
<evidence type="ECO:0000256" key="2">
    <source>
        <dbReference type="SAM" id="SignalP"/>
    </source>
</evidence>
<keyword evidence="5" id="KW-1185">Reference proteome</keyword>
<feature type="transmembrane region" description="Helical" evidence="1">
    <location>
        <begin position="147"/>
        <end position="168"/>
    </location>
</feature>
<feature type="transmembrane region" description="Helical" evidence="1">
    <location>
        <begin position="121"/>
        <end position="140"/>
    </location>
</feature>
<evidence type="ECO:0000256" key="1">
    <source>
        <dbReference type="SAM" id="Phobius"/>
    </source>
</evidence>
<keyword evidence="2" id="KW-0732">Signal</keyword>
<dbReference type="SMART" id="SM00014">
    <property type="entry name" value="acidPPc"/>
    <property type="match status" value="1"/>
</dbReference>
<dbReference type="Gene3D" id="1.20.144.10">
    <property type="entry name" value="Phosphatidic acid phosphatase type 2/haloperoxidase"/>
    <property type="match status" value="1"/>
</dbReference>
<evidence type="ECO:0000313" key="4">
    <source>
        <dbReference type="EMBL" id="MEW9266655.1"/>
    </source>
</evidence>
<feature type="chain" id="PRO_5045217816" evidence="2">
    <location>
        <begin position="24"/>
        <end position="214"/>
    </location>
</feature>
<dbReference type="InterPro" id="IPR000326">
    <property type="entry name" value="PAP2/HPO"/>
</dbReference>
<gene>
    <name evidence="4" type="ORF">AB1207_18040</name>
</gene>
<dbReference type="PANTHER" id="PTHR14969">
    <property type="entry name" value="SPHINGOSINE-1-PHOSPHATE PHOSPHOHYDROLASE"/>
    <property type="match status" value="1"/>
</dbReference>
<keyword evidence="1" id="KW-0472">Membrane</keyword>
<dbReference type="EMBL" id="JBFNQN010000013">
    <property type="protein sequence ID" value="MEW9266655.1"/>
    <property type="molecule type" value="Genomic_DNA"/>
</dbReference>